<feature type="transmembrane region" description="Helical" evidence="1">
    <location>
        <begin position="37"/>
        <end position="56"/>
    </location>
</feature>
<keyword evidence="1" id="KW-0812">Transmembrane</keyword>
<feature type="transmembrane region" description="Helical" evidence="1">
    <location>
        <begin position="68"/>
        <end position="85"/>
    </location>
</feature>
<evidence type="ECO:0000313" key="2">
    <source>
        <dbReference type="EMBL" id="MBP3949722.1"/>
    </source>
</evidence>
<proteinExistence type="predicted"/>
<sequence length="89" mass="9988">MAWYVYVLLINVIGFSVMGIDKQRAKKGQYRISERTLFLFALIGGSIGVFTGMNLFRHKTKKRSFSLGLPMIIIAQIISVTFIILSTSA</sequence>
<dbReference type="RefSeq" id="WP_210595097.1">
    <property type="nucleotide sequence ID" value="NZ_JAGKSQ010000001.1"/>
</dbReference>
<accession>A0A941AMY0</accession>
<keyword evidence="1" id="KW-1133">Transmembrane helix</keyword>
<comment type="caution">
    <text evidence="2">The sequence shown here is derived from an EMBL/GenBank/DDBJ whole genome shotgun (WGS) entry which is preliminary data.</text>
</comment>
<reference evidence="2" key="1">
    <citation type="submission" date="2021-03" db="EMBL/GenBank/DDBJ databases">
        <title>Bacillus suaedae sp. nov., isolated from Suaeda aralocaspica.</title>
        <authorList>
            <person name="Lei R.F.R."/>
        </authorList>
    </citation>
    <scope>NUCLEOTIDE SEQUENCE</scope>
    <source>
        <strain evidence="2">YZJH907-2</strain>
    </source>
</reference>
<dbReference type="PIRSF" id="PIRSF002599">
    <property type="entry name" value="Cold_shock_A"/>
    <property type="match status" value="1"/>
</dbReference>
<dbReference type="EMBL" id="JAGKSQ010000001">
    <property type="protein sequence ID" value="MBP3949722.1"/>
    <property type="molecule type" value="Genomic_DNA"/>
</dbReference>
<dbReference type="InterPro" id="IPR012156">
    <property type="entry name" value="Cold_shock_CspA"/>
</dbReference>
<dbReference type="AlphaFoldDB" id="A0A941AMY0"/>
<dbReference type="Proteomes" id="UP000678228">
    <property type="component" value="Unassembled WGS sequence"/>
</dbReference>
<protein>
    <submittedName>
        <fullName evidence="2">DUF1294 domain-containing protein</fullName>
    </submittedName>
</protein>
<keyword evidence="3" id="KW-1185">Reference proteome</keyword>
<dbReference type="GO" id="GO:0003676">
    <property type="term" value="F:nucleic acid binding"/>
    <property type="evidence" value="ECO:0007669"/>
    <property type="project" value="InterPro"/>
</dbReference>
<organism evidence="2 3">
    <name type="scientific">Halalkalibacter suaedae</name>
    <dbReference type="NCBI Taxonomy" id="2822140"/>
    <lineage>
        <taxon>Bacteria</taxon>
        <taxon>Bacillati</taxon>
        <taxon>Bacillota</taxon>
        <taxon>Bacilli</taxon>
        <taxon>Bacillales</taxon>
        <taxon>Bacillaceae</taxon>
        <taxon>Halalkalibacter</taxon>
    </lineage>
</organism>
<feature type="transmembrane region" description="Helical" evidence="1">
    <location>
        <begin position="6"/>
        <end position="25"/>
    </location>
</feature>
<dbReference type="Pfam" id="PF06961">
    <property type="entry name" value="DUF1294"/>
    <property type="match status" value="1"/>
</dbReference>
<dbReference type="InterPro" id="IPR010718">
    <property type="entry name" value="DUF1294"/>
</dbReference>
<evidence type="ECO:0000256" key="1">
    <source>
        <dbReference type="SAM" id="Phobius"/>
    </source>
</evidence>
<name>A0A941AMY0_9BACI</name>
<evidence type="ECO:0000313" key="3">
    <source>
        <dbReference type="Proteomes" id="UP000678228"/>
    </source>
</evidence>
<keyword evidence="1" id="KW-0472">Membrane</keyword>
<gene>
    <name evidence="2" type="ORF">J7W16_01165</name>
</gene>